<proteinExistence type="predicted"/>
<evidence type="ECO:0000313" key="2">
    <source>
        <dbReference type="Proteomes" id="UP000054308"/>
    </source>
</evidence>
<name>A0A091J2M4_CALAN</name>
<sequence length="66" mass="7322">MAKDKGFPSLNGTAVVTLDVFDNRPFVPRFQESEISISILENTGVDYLIRAFTVAETLGKPIDYTI</sequence>
<reference evidence="1 2" key="1">
    <citation type="submission" date="2014-04" db="EMBL/GenBank/DDBJ databases">
        <title>Genome evolution of avian class.</title>
        <authorList>
            <person name="Zhang G."/>
            <person name="Li C."/>
        </authorList>
    </citation>
    <scope>NUCLEOTIDE SEQUENCE [LARGE SCALE GENOMIC DNA]</scope>
    <source>
        <strain evidence="1">BGI_N300</strain>
    </source>
</reference>
<keyword evidence="2" id="KW-1185">Reference proteome</keyword>
<organism evidence="1 2">
    <name type="scientific">Calypte anna</name>
    <name type="common">Anna's hummingbird</name>
    <name type="synonym">Archilochus anna</name>
    <dbReference type="NCBI Taxonomy" id="9244"/>
    <lineage>
        <taxon>Eukaryota</taxon>
        <taxon>Metazoa</taxon>
        <taxon>Chordata</taxon>
        <taxon>Craniata</taxon>
        <taxon>Vertebrata</taxon>
        <taxon>Euteleostomi</taxon>
        <taxon>Archelosauria</taxon>
        <taxon>Archosauria</taxon>
        <taxon>Dinosauria</taxon>
        <taxon>Saurischia</taxon>
        <taxon>Theropoda</taxon>
        <taxon>Coelurosauria</taxon>
        <taxon>Aves</taxon>
        <taxon>Neognathae</taxon>
        <taxon>Neoaves</taxon>
        <taxon>Strisores</taxon>
        <taxon>Apodiformes</taxon>
        <taxon>Trochilidae</taxon>
        <taxon>Calypte</taxon>
    </lineage>
</organism>
<evidence type="ECO:0000313" key="1">
    <source>
        <dbReference type="EMBL" id="KFP06061.1"/>
    </source>
</evidence>
<accession>A0A091J2M4</accession>
<feature type="non-terminal residue" evidence="1">
    <location>
        <position position="66"/>
    </location>
</feature>
<dbReference type="AlphaFoldDB" id="A0A091J2M4"/>
<protein>
    <submittedName>
        <fullName evidence="1">Uncharacterized protein</fullName>
    </submittedName>
</protein>
<gene>
    <name evidence="1" type="ORF">N300_06349</name>
</gene>
<dbReference type="Proteomes" id="UP000054308">
    <property type="component" value="Unassembled WGS sequence"/>
</dbReference>
<dbReference type="EMBL" id="KL218505">
    <property type="protein sequence ID" value="KFP06061.1"/>
    <property type="molecule type" value="Genomic_DNA"/>
</dbReference>